<comment type="caution">
    <text evidence="4">The sequence shown here is derived from an EMBL/GenBank/DDBJ whole genome shotgun (WGS) entry which is preliminary data.</text>
</comment>
<dbReference type="CDD" id="cd14810">
    <property type="entry name" value="bZIP_u1"/>
    <property type="match status" value="1"/>
</dbReference>
<dbReference type="PANTHER" id="PTHR37616">
    <property type="entry name" value="BZIP TRANSCRIPTION FACTOR 60-LIKE"/>
    <property type="match status" value="1"/>
</dbReference>
<dbReference type="SUPFAM" id="SSF57959">
    <property type="entry name" value="Leucine zipper domain"/>
    <property type="match status" value="1"/>
</dbReference>
<feature type="compositionally biased region" description="Basic and acidic residues" evidence="2">
    <location>
        <begin position="193"/>
        <end position="210"/>
    </location>
</feature>
<evidence type="ECO:0000313" key="6">
    <source>
        <dbReference type="Proteomes" id="UP000304951"/>
    </source>
</evidence>
<dbReference type="GO" id="GO:0003700">
    <property type="term" value="F:DNA-binding transcription factor activity"/>
    <property type="evidence" value="ECO:0007669"/>
    <property type="project" value="InterPro"/>
</dbReference>
<proteinExistence type="predicted"/>
<protein>
    <recommendedName>
        <fullName evidence="3">BZIP domain-containing protein</fullName>
    </recommendedName>
</protein>
<evidence type="ECO:0000313" key="7">
    <source>
        <dbReference type="Proteomes" id="UP000308802"/>
    </source>
</evidence>
<dbReference type="AlphaFoldDB" id="A0A4S8T216"/>
<dbReference type="PANTHER" id="PTHR37616:SF2">
    <property type="entry name" value="BZIP DOMAIN-CONTAINING PROTEIN"/>
    <property type="match status" value="1"/>
</dbReference>
<dbReference type="EMBL" id="QZAO01000001">
    <property type="protein sequence ID" value="THW80946.1"/>
    <property type="molecule type" value="Genomic_DNA"/>
</dbReference>
<dbReference type="InterPro" id="IPR004827">
    <property type="entry name" value="bZIP"/>
</dbReference>
<evidence type="ECO:0000259" key="3">
    <source>
        <dbReference type="PROSITE" id="PS50217"/>
    </source>
</evidence>
<evidence type="ECO:0000256" key="2">
    <source>
        <dbReference type="SAM" id="MobiDB-lite"/>
    </source>
</evidence>
<evidence type="ECO:0000313" key="5">
    <source>
        <dbReference type="EMBL" id="THW80946.1"/>
    </source>
</evidence>
<feature type="region of interest" description="Disordered" evidence="2">
    <location>
        <begin position="182"/>
        <end position="214"/>
    </location>
</feature>
<dbReference type="Pfam" id="PF00170">
    <property type="entry name" value="bZIP_1"/>
    <property type="match status" value="1"/>
</dbReference>
<feature type="coiled-coil region" evidence="1">
    <location>
        <begin position="228"/>
        <end position="262"/>
    </location>
</feature>
<dbReference type="Gene3D" id="1.20.5.170">
    <property type="match status" value="1"/>
</dbReference>
<accession>A0A4S8T216</accession>
<evidence type="ECO:0000256" key="1">
    <source>
        <dbReference type="SAM" id="Coils"/>
    </source>
</evidence>
<dbReference type="EMBL" id="QZAF01000001">
    <property type="protein sequence ID" value="THV77797.1"/>
    <property type="molecule type" value="Genomic_DNA"/>
</dbReference>
<reference evidence="6 7" key="1">
    <citation type="submission" date="2018-10" db="EMBL/GenBank/DDBJ databases">
        <title>Fifty Aureobasidium pullulans genomes reveal a recombining polyextremotolerant generalist.</title>
        <authorList>
            <person name="Gostincar C."/>
            <person name="Turk M."/>
            <person name="Zajc J."/>
            <person name="Gunde-Cimerman N."/>
        </authorList>
    </citation>
    <scope>NUCLEOTIDE SEQUENCE [LARGE SCALE GENOMIC DNA]</scope>
    <source>
        <strain evidence="5 7">EXF-10659</strain>
        <strain evidence="4 6">EXF-11900</strain>
    </source>
</reference>
<evidence type="ECO:0000313" key="4">
    <source>
        <dbReference type="EMBL" id="THV77797.1"/>
    </source>
</evidence>
<keyword evidence="1" id="KW-0175">Coiled coil</keyword>
<name>A0A4S8T216_AURPU</name>
<dbReference type="SMART" id="SM00338">
    <property type="entry name" value="BRLZ"/>
    <property type="match status" value="1"/>
</dbReference>
<feature type="domain" description="BZIP" evidence="3">
    <location>
        <begin position="203"/>
        <end position="266"/>
    </location>
</feature>
<sequence length="416" mass="46133">MATAQFAQMGSLPHALKPDLDMESFFDFNQGTSLNSPQLSGPTPRPSVDASAFYSVPSPYEADDTQMFAGPSHEYDRFKQQTGLPVGSVASFSALSQPVSDTFTPSHAFGGFNSGIDDMTFDHGFNGSWSSGIDADADMNMDFNAPQTIPTIYYPQAGPPQPRSADFDDSANGMLPHVARMRKEEEDMDEDERLLNSEEGKKLSSKERRQLRNKVSARAFRSRRKEYISQLEGEVAMKAQEANELRVENRSLEEENGRCRRLIEVLLRHPAYAPFIEDISKDPSIAGPLAQAQQGTAGSVPSQRQGEAPLDMSLLNLNNGLQVPSNFQKPTLIRCRLTCCGIAFPFVKSSSPWSSMIHSIPPPCGRVLGQSWRLVVSLFSFMIEKFHEHVFADVYAMCCIYGLMTNTIERVATYVK</sequence>
<dbReference type="InterPro" id="IPR046347">
    <property type="entry name" value="bZIP_sf"/>
</dbReference>
<dbReference type="PROSITE" id="PS50217">
    <property type="entry name" value="BZIP"/>
    <property type="match status" value="1"/>
</dbReference>
<gene>
    <name evidence="5" type="ORF">D6D19_00051</name>
    <name evidence="4" type="ORF">D6D28_00007</name>
</gene>
<organism evidence="4 6">
    <name type="scientific">Aureobasidium pullulans</name>
    <name type="common">Black yeast</name>
    <name type="synonym">Pullularia pullulans</name>
    <dbReference type="NCBI Taxonomy" id="5580"/>
    <lineage>
        <taxon>Eukaryota</taxon>
        <taxon>Fungi</taxon>
        <taxon>Dikarya</taxon>
        <taxon>Ascomycota</taxon>
        <taxon>Pezizomycotina</taxon>
        <taxon>Dothideomycetes</taxon>
        <taxon>Dothideomycetidae</taxon>
        <taxon>Dothideales</taxon>
        <taxon>Saccotheciaceae</taxon>
        <taxon>Aureobasidium</taxon>
    </lineage>
</organism>
<dbReference type="Proteomes" id="UP000304951">
    <property type="component" value="Unassembled WGS sequence"/>
</dbReference>
<dbReference type="Proteomes" id="UP000308802">
    <property type="component" value="Unassembled WGS sequence"/>
</dbReference>